<evidence type="ECO:0000313" key="1">
    <source>
        <dbReference type="EMBL" id="OIT35351.1"/>
    </source>
</evidence>
<accession>A0A314L126</accession>
<dbReference type="Gramene" id="OIT35351">
    <property type="protein sequence ID" value="OIT35351"/>
    <property type="gene ID" value="A4A49_27713"/>
</dbReference>
<evidence type="ECO:0000313" key="2">
    <source>
        <dbReference type="Proteomes" id="UP000187609"/>
    </source>
</evidence>
<keyword evidence="2" id="KW-1185">Reference proteome</keyword>
<proteinExistence type="predicted"/>
<gene>
    <name evidence="1" type="ORF">A4A49_27713</name>
</gene>
<name>A0A314L126_NICAT</name>
<dbReference type="AlphaFoldDB" id="A0A314L126"/>
<sequence length="69" mass="7403">MATSDDNESESTSVPSHSVFPSILSLFSHSLCVYAYLPTSFSERGLGCGGFQRKESGLLLMLWGVEEGG</sequence>
<reference evidence="1" key="1">
    <citation type="submission" date="2016-11" db="EMBL/GenBank/DDBJ databases">
        <title>The genome of Nicotiana attenuata.</title>
        <authorList>
            <person name="Xu S."/>
            <person name="Brockmoeller T."/>
            <person name="Gaquerel E."/>
            <person name="Navarro A."/>
            <person name="Kuhl H."/>
            <person name="Gase K."/>
            <person name="Ling Z."/>
            <person name="Zhou W."/>
            <person name="Kreitzer C."/>
            <person name="Stanke M."/>
            <person name="Tang H."/>
            <person name="Lyons E."/>
            <person name="Pandey P."/>
            <person name="Pandey S.P."/>
            <person name="Timmermann B."/>
            <person name="Baldwin I.T."/>
        </authorList>
    </citation>
    <scope>NUCLEOTIDE SEQUENCE [LARGE SCALE GENOMIC DNA]</scope>
    <source>
        <strain evidence="1">UT</strain>
    </source>
</reference>
<organism evidence="1 2">
    <name type="scientific">Nicotiana attenuata</name>
    <name type="common">Coyote tobacco</name>
    <dbReference type="NCBI Taxonomy" id="49451"/>
    <lineage>
        <taxon>Eukaryota</taxon>
        <taxon>Viridiplantae</taxon>
        <taxon>Streptophyta</taxon>
        <taxon>Embryophyta</taxon>
        <taxon>Tracheophyta</taxon>
        <taxon>Spermatophyta</taxon>
        <taxon>Magnoliopsida</taxon>
        <taxon>eudicotyledons</taxon>
        <taxon>Gunneridae</taxon>
        <taxon>Pentapetalae</taxon>
        <taxon>asterids</taxon>
        <taxon>lamiids</taxon>
        <taxon>Solanales</taxon>
        <taxon>Solanaceae</taxon>
        <taxon>Nicotianoideae</taxon>
        <taxon>Nicotianeae</taxon>
        <taxon>Nicotiana</taxon>
    </lineage>
</organism>
<protein>
    <submittedName>
        <fullName evidence="1">Uncharacterized protein</fullName>
    </submittedName>
</protein>
<comment type="caution">
    <text evidence="1">The sequence shown here is derived from an EMBL/GenBank/DDBJ whole genome shotgun (WGS) entry which is preliminary data.</text>
</comment>
<dbReference type="Proteomes" id="UP000187609">
    <property type="component" value="Unassembled WGS sequence"/>
</dbReference>
<dbReference type="EMBL" id="MJEQ01000574">
    <property type="protein sequence ID" value="OIT35351.1"/>
    <property type="molecule type" value="Genomic_DNA"/>
</dbReference>